<evidence type="ECO:0000259" key="2">
    <source>
        <dbReference type="Pfam" id="PF01156"/>
    </source>
</evidence>
<dbReference type="InterPro" id="IPR052775">
    <property type="entry name" value="IUN_hydrolase"/>
</dbReference>
<dbReference type="SUPFAM" id="SSF53590">
    <property type="entry name" value="Nucleoside hydrolase"/>
    <property type="match status" value="1"/>
</dbReference>
<name>A0AAD1R3U0_PELCU</name>
<keyword evidence="4" id="KW-1185">Reference proteome</keyword>
<feature type="domain" description="Inosine/uridine-preferring nucleoside hydrolase" evidence="2">
    <location>
        <begin position="7"/>
        <end position="313"/>
    </location>
</feature>
<proteinExistence type="inferred from homology"/>
<dbReference type="CDD" id="cd02649">
    <property type="entry name" value="nuc_hydro_CeIAG"/>
    <property type="match status" value="1"/>
</dbReference>
<dbReference type="AlphaFoldDB" id="A0AAD1R3U0"/>
<keyword evidence="3" id="KW-0378">Hydrolase</keyword>
<organism evidence="3 4">
    <name type="scientific">Pelobates cultripes</name>
    <name type="common">Western spadefoot toad</name>
    <dbReference type="NCBI Taxonomy" id="61616"/>
    <lineage>
        <taxon>Eukaryota</taxon>
        <taxon>Metazoa</taxon>
        <taxon>Chordata</taxon>
        <taxon>Craniata</taxon>
        <taxon>Vertebrata</taxon>
        <taxon>Euteleostomi</taxon>
        <taxon>Amphibia</taxon>
        <taxon>Batrachia</taxon>
        <taxon>Anura</taxon>
        <taxon>Pelobatoidea</taxon>
        <taxon>Pelobatidae</taxon>
        <taxon>Pelobates</taxon>
    </lineage>
</organism>
<dbReference type="EMBL" id="OW240912">
    <property type="protein sequence ID" value="CAH2223356.1"/>
    <property type="molecule type" value="Genomic_DNA"/>
</dbReference>
<dbReference type="InterPro" id="IPR036452">
    <property type="entry name" value="Ribo_hydro-like"/>
</dbReference>
<evidence type="ECO:0000256" key="1">
    <source>
        <dbReference type="ARBA" id="ARBA00009176"/>
    </source>
</evidence>
<dbReference type="PANTHER" id="PTHR46190">
    <property type="entry name" value="SI:CH211-201H21.5-RELATED"/>
    <property type="match status" value="1"/>
</dbReference>
<evidence type="ECO:0000313" key="4">
    <source>
        <dbReference type="Proteomes" id="UP001295444"/>
    </source>
</evidence>
<dbReference type="GO" id="GO:0016799">
    <property type="term" value="F:hydrolase activity, hydrolyzing N-glycosyl compounds"/>
    <property type="evidence" value="ECO:0007669"/>
    <property type="project" value="InterPro"/>
</dbReference>
<protein>
    <submittedName>
        <fullName evidence="3">Inosine-uridine preferring nucleoside hydrolase-like</fullName>
    </submittedName>
</protein>
<dbReference type="Proteomes" id="UP001295444">
    <property type="component" value="Chromosome 01"/>
</dbReference>
<dbReference type="Pfam" id="PF01156">
    <property type="entry name" value="IU_nuc_hydro"/>
    <property type="match status" value="1"/>
</dbReference>
<accession>A0AAD1R3U0</accession>
<reference evidence="3" key="1">
    <citation type="submission" date="2022-03" db="EMBL/GenBank/DDBJ databases">
        <authorList>
            <person name="Alioto T."/>
            <person name="Alioto T."/>
            <person name="Gomez Garrido J."/>
        </authorList>
    </citation>
    <scope>NUCLEOTIDE SEQUENCE</scope>
</reference>
<gene>
    <name evidence="3" type="ORF">PECUL_23A028669</name>
</gene>
<comment type="similarity">
    <text evidence="1">Belongs to the IUNH family.</text>
</comment>
<dbReference type="InterPro" id="IPR001910">
    <property type="entry name" value="Inosine/uridine_hydrolase_dom"/>
</dbReference>
<evidence type="ECO:0000313" key="3">
    <source>
        <dbReference type="EMBL" id="CAH2223356.1"/>
    </source>
</evidence>
<dbReference type="PANTHER" id="PTHR46190:SF4">
    <property type="entry name" value="NOVEL PROTEIN CONTAINING AN INOSINE-URIDINE PREFERRING NUCLEOSIDE HYDROLASE DOMAIN"/>
    <property type="match status" value="1"/>
</dbReference>
<sequence length="321" mass="35286">MTKKLFLIDVDCGVDDAQALMMALAAPEVQILGITCCHGNTTIEHVCRNVLRVLQICDRSQIPVYRGASEPLLGDNHSINASYYHGKDGLGDVPDPASPDLDYVQKEHAALAMVRIASEYPGQVSLVATGPLTNLALAVKMDPTFPQKIKNLFIMGGNMESRGNVTACGEFNFTSDPEAAYIVLNVYDCPTYIATWEFTCNNYLSWTFYDEWILQETKKAEFMRKISAHAAEFIKTGSSAIGADFNKGFVSCDSYAMAAAIDKSFVTEAINCAVSVELNGTLTRGMMVLDITGRLQKKNKAFVMTKCNMDTFKRLMMAALK</sequence>
<dbReference type="Gene3D" id="3.90.245.10">
    <property type="entry name" value="Ribonucleoside hydrolase-like"/>
    <property type="match status" value="1"/>
</dbReference>